<dbReference type="Proteomes" id="UP000276215">
    <property type="component" value="Unassembled WGS sequence"/>
</dbReference>
<reference evidence="1 2" key="1">
    <citation type="journal article" date="2018" name="Nat. Ecol. Evol.">
        <title>Pezizomycetes genomes reveal the molecular basis of ectomycorrhizal truffle lifestyle.</title>
        <authorList>
            <person name="Murat C."/>
            <person name="Payen T."/>
            <person name="Noel B."/>
            <person name="Kuo A."/>
            <person name="Morin E."/>
            <person name="Chen J."/>
            <person name="Kohler A."/>
            <person name="Krizsan K."/>
            <person name="Balestrini R."/>
            <person name="Da Silva C."/>
            <person name="Montanini B."/>
            <person name="Hainaut M."/>
            <person name="Levati E."/>
            <person name="Barry K.W."/>
            <person name="Belfiori B."/>
            <person name="Cichocki N."/>
            <person name="Clum A."/>
            <person name="Dockter R.B."/>
            <person name="Fauchery L."/>
            <person name="Guy J."/>
            <person name="Iotti M."/>
            <person name="Le Tacon F."/>
            <person name="Lindquist E.A."/>
            <person name="Lipzen A."/>
            <person name="Malagnac F."/>
            <person name="Mello A."/>
            <person name="Molinier V."/>
            <person name="Miyauchi S."/>
            <person name="Poulain J."/>
            <person name="Riccioni C."/>
            <person name="Rubini A."/>
            <person name="Sitrit Y."/>
            <person name="Splivallo R."/>
            <person name="Traeger S."/>
            <person name="Wang M."/>
            <person name="Zifcakova L."/>
            <person name="Wipf D."/>
            <person name="Zambonelli A."/>
            <person name="Paolocci F."/>
            <person name="Nowrousian M."/>
            <person name="Ottonello S."/>
            <person name="Baldrian P."/>
            <person name="Spatafora J.W."/>
            <person name="Henrissat B."/>
            <person name="Nagy L.G."/>
            <person name="Aury J.M."/>
            <person name="Wincker P."/>
            <person name="Grigoriev I.V."/>
            <person name="Bonfante P."/>
            <person name="Martin F.M."/>
        </authorList>
    </citation>
    <scope>NUCLEOTIDE SEQUENCE [LARGE SCALE GENOMIC DNA]</scope>
    <source>
        <strain evidence="1 2">120613-1</strain>
    </source>
</reference>
<dbReference type="AlphaFoldDB" id="A0A3N4JBB6"/>
<protein>
    <submittedName>
        <fullName evidence="1">Uncharacterized protein</fullName>
    </submittedName>
</protein>
<dbReference type="OrthoDB" id="5355583at2759"/>
<sequence length="175" mass="19955">MDAGGYPTEADPDFKEANISNIVAFTIYPMLSLFKHETTRKLHLSQEKEIASPDSSTSGMEEFVVMDYISHFQMKYVLILEAKKVSLGEARKQCFLSLKDMRDCNGSGTVYGFVTMGTTWRMISFDGKFKMRERIELLFDTMVEDEERWMADYSILVECLNVALSNGVKDPVEVV</sequence>
<accession>A0A3N4JBB6</accession>
<evidence type="ECO:0000313" key="2">
    <source>
        <dbReference type="Proteomes" id="UP000276215"/>
    </source>
</evidence>
<proteinExistence type="predicted"/>
<evidence type="ECO:0000313" key="1">
    <source>
        <dbReference type="EMBL" id="RPA94607.1"/>
    </source>
</evidence>
<name>A0A3N4JBB6_9PEZI</name>
<dbReference type="EMBL" id="ML120435">
    <property type="protein sequence ID" value="RPA94607.1"/>
    <property type="molecule type" value="Genomic_DNA"/>
</dbReference>
<organism evidence="1 2">
    <name type="scientific">Choiromyces venosus 120613-1</name>
    <dbReference type="NCBI Taxonomy" id="1336337"/>
    <lineage>
        <taxon>Eukaryota</taxon>
        <taxon>Fungi</taxon>
        <taxon>Dikarya</taxon>
        <taxon>Ascomycota</taxon>
        <taxon>Pezizomycotina</taxon>
        <taxon>Pezizomycetes</taxon>
        <taxon>Pezizales</taxon>
        <taxon>Tuberaceae</taxon>
        <taxon>Choiromyces</taxon>
    </lineage>
</organism>
<keyword evidence="2" id="KW-1185">Reference proteome</keyword>
<gene>
    <name evidence="1" type="ORF">L873DRAFT_1814160</name>
</gene>